<dbReference type="EMBL" id="LTBB01000002">
    <property type="protein sequence ID" value="KYH29753.1"/>
    <property type="molecule type" value="Genomic_DNA"/>
</dbReference>
<keyword evidence="4 6" id="KW-1133">Transmembrane helix</keyword>
<evidence type="ECO:0000256" key="1">
    <source>
        <dbReference type="ARBA" id="ARBA00004236"/>
    </source>
</evidence>
<organism evidence="7 8">
    <name type="scientific">Clostridium colicanis DSM 13634</name>
    <dbReference type="NCBI Taxonomy" id="1121305"/>
    <lineage>
        <taxon>Bacteria</taxon>
        <taxon>Bacillati</taxon>
        <taxon>Bacillota</taxon>
        <taxon>Clostridia</taxon>
        <taxon>Eubacteriales</taxon>
        <taxon>Clostridiaceae</taxon>
        <taxon>Clostridium</taxon>
    </lineage>
</organism>
<dbReference type="GO" id="GO:0044781">
    <property type="term" value="P:bacterial-type flagellum organization"/>
    <property type="evidence" value="ECO:0007669"/>
    <property type="project" value="InterPro"/>
</dbReference>
<keyword evidence="8" id="KW-1185">Reference proteome</keyword>
<evidence type="ECO:0000256" key="3">
    <source>
        <dbReference type="ARBA" id="ARBA00022692"/>
    </source>
</evidence>
<dbReference type="AlphaFoldDB" id="A0A151AQ84"/>
<protein>
    <submittedName>
        <fullName evidence="7">Flagellar biosynthesis protein, FliO</fullName>
    </submittedName>
</protein>
<accession>A0A151AQ84</accession>
<dbReference type="Pfam" id="PF04347">
    <property type="entry name" value="FliO"/>
    <property type="match status" value="1"/>
</dbReference>
<keyword evidence="2" id="KW-1003">Cell membrane</keyword>
<reference evidence="7 8" key="1">
    <citation type="submission" date="2016-02" db="EMBL/GenBank/DDBJ databases">
        <title>Genome sequence of Clostridium colicanis DSM 13634.</title>
        <authorList>
            <person name="Poehlein A."/>
            <person name="Daniel R."/>
        </authorList>
    </citation>
    <scope>NUCLEOTIDE SEQUENCE [LARGE SCALE GENOMIC DNA]</scope>
    <source>
        <strain evidence="7 8">DSM 13634</strain>
    </source>
</reference>
<evidence type="ECO:0000256" key="2">
    <source>
        <dbReference type="ARBA" id="ARBA00022475"/>
    </source>
</evidence>
<keyword evidence="7" id="KW-0282">Flagellum</keyword>
<feature type="transmembrane region" description="Helical" evidence="6">
    <location>
        <begin position="6"/>
        <end position="28"/>
    </location>
</feature>
<dbReference type="PATRIC" id="fig|1121305.3.peg.392"/>
<gene>
    <name evidence="7" type="ORF">CLCOL_03910</name>
</gene>
<keyword evidence="5 6" id="KW-0472">Membrane</keyword>
<keyword evidence="7" id="KW-0966">Cell projection</keyword>
<evidence type="ECO:0000256" key="5">
    <source>
        <dbReference type="ARBA" id="ARBA00023136"/>
    </source>
</evidence>
<sequence>METKETIIMFFKVVVFLPFIIFLIYLFFKYGGAKLQEMQSGKHMRILDRLPLTKDNCLLVVKIGERGYVISSAQGRVEILMELSDLELSEIEKDNKIQQYGNFKEVVSKLMVKKEDNK</sequence>
<dbReference type="GO" id="GO:0016020">
    <property type="term" value="C:membrane"/>
    <property type="evidence" value="ECO:0007669"/>
    <property type="project" value="InterPro"/>
</dbReference>
<name>A0A151AQ84_9CLOT</name>
<keyword evidence="3 6" id="KW-0812">Transmembrane</keyword>
<dbReference type="Proteomes" id="UP000075374">
    <property type="component" value="Unassembled WGS sequence"/>
</dbReference>
<dbReference type="InterPro" id="IPR022781">
    <property type="entry name" value="Flagellar_biosynth_FliO"/>
</dbReference>
<dbReference type="RefSeq" id="WP_061857327.1">
    <property type="nucleotide sequence ID" value="NZ_LTBB01000002.1"/>
</dbReference>
<evidence type="ECO:0000313" key="7">
    <source>
        <dbReference type="EMBL" id="KYH29753.1"/>
    </source>
</evidence>
<evidence type="ECO:0000313" key="8">
    <source>
        <dbReference type="Proteomes" id="UP000075374"/>
    </source>
</evidence>
<dbReference type="STRING" id="1121305.CLCOL_03910"/>
<evidence type="ECO:0000256" key="4">
    <source>
        <dbReference type="ARBA" id="ARBA00022989"/>
    </source>
</evidence>
<comment type="caution">
    <text evidence="7">The sequence shown here is derived from an EMBL/GenBank/DDBJ whole genome shotgun (WGS) entry which is preliminary data.</text>
</comment>
<proteinExistence type="predicted"/>
<comment type="subcellular location">
    <subcellularLocation>
        <location evidence="1">Cell membrane</location>
    </subcellularLocation>
</comment>
<evidence type="ECO:0000256" key="6">
    <source>
        <dbReference type="SAM" id="Phobius"/>
    </source>
</evidence>
<keyword evidence="7" id="KW-0969">Cilium</keyword>